<dbReference type="EMBL" id="AMQN01008037">
    <property type="status" value="NOT_ANNOTATED_CDS"/>
    <property type="molecule type" value="Genomic_DNA"/>
</dbReference>
<keyword evidence="1" id="KW-0812">Transmembrane</keyword>
<keyword evidence="4" id="KW-1185">Reference proteome</keyword>
<evidence type="ECO:0000313" key="2">
    <source>
        <dbReference type="EMBL" id="ELU04867.1"/>
    </source>
</evidence>
<dbReference type="EMBL" id="KB302014">
    <property type="protein sequence ID" value="ELU04867.1"/>
    <property type="molecule type" value="Genomic_DNA"/>
</dbReference>
<dbReference type="Proteomes" id="UP000014760">
    <property type="component" value="Unassembled WGS sequence"/>
</dbReference>
<reference evidence="4" key="1">
    <citation type="submission" date="2012-12" db="EMBL/GenBank/DDBJ databases">
        <authorList>
            <person name="Hellsten U."/>
            <person name="Grimwood J."/>
            <person name="Chapman J.A."/>
            <person name="Shapiro H."/>
            <person name="Aerts A."/>
            <person name="Otillar R.P."/>
            <person name="Terry A.Y."/>
            <person name="Boore J.L."/>
            <person name="Simakov O."/>
            <person name="Marletaz F."/>
            <person name="Cho S.-J."/>
            <person name="Edsinger-Gonzales E."/>
            <person name="Havlak P."/>
            <person name="Kuo D.-H."/>
            <person name="Larsson T."/>
            <person name="Lv J."/>
            <person name="Arendt D."/>
            <person name="Savage R."/>
            <person name="Osoegawa K."/>
            <person name="de Jong P."/>
            <person name="Lindberg D.R."/>
            <person name="Seaver E.C."/>
            <person name="Weisblat D.A."/>
            <person name="Putnam N.H."/>
            <person name="Grigoriev I.V."/>
            <person name="Rokhsar D.S."/>
        </authorList>
    </citation>
    <scope>NUCLEOTIDE SEQUENCE</scope>
    <source>
        <strain evidence="4">I ESC-2004</strain>
    </source>
</reference>
<dbReference type="Gene3D" id="1.20.1070.10">
    <property type="entry name" value="Rhodopsin 7-helix transmembrane proteins"/>
    <property type="match status" value="1"/>
</dbReference>
<accession>R7ULQ4</accession>
<name>R7ULQ4_CAPTE</name>
<dbReference type="AlphaFoldDB" id="R7ULQ4"/>
<proteinExistence type="predicted"/>
<feature type="transmembrane region" description="Helical" evidence="1">
    <location>
        <begin position="51"/>
        <end position="72"/>
    </location>
</feature>
<dbReference type="OrthoDB" id="6115658at2759"/>
<keyword evidence="1" id="KW-0472">Membrane</keyword>
<evidence type="ECO:0000313" key="3">
    <source>
        <dbReference type="EnsemblMetazoa" id="CapteP213427"/>
    </source>
</evidence>
<keyword evidence="1" id="KW-1133">Transmembrane helix</keyword>
<feature type="transmembrane region" description="Helical" evidence="1">
    <location>
        <begin position="12"/>
        <end position="35"/>
    </location>
</feature>
<protein>
    <recommendedName>
        <fullName evidence="5">G-protein coupled receptors family 1 profile domain-containing protein</fullName>
    </recommendedName>
</protein>
<evidence type="ECO:0000256" key="1">
    <source>
        <dbReference type="SAM" id="Phobius"/>
    </source>
</evidence>
<feature type="transmembrane region" description="Helical" evidence="1">
    <location>
        <begin position="124"/>
        <end position="142"/>
    </location>
</feature>
<reference evidence="2 4" key="2">
    <citation type="journal article" date="2013" name="Nature">
        <title>Insights into bilaterian evolution from three spiralian genomes.</title>
        <authorList>
            <person name="Simakov O."/>
            <person name="Marletaz F."/>
            <person name="Cho S.J."/>
            <person name="Edsinger-Gonzales E."/>
            <person name="Havlak P."/>
            <person name="Hellsten U."/>
            <person name="Kuo D.H."/>
            <person name="Larsson T."/>
            <person name="Lv J."/>
            <person name="Arendt D."/>
            <person name="Savage R."/>
            <person name="Osoegawa K."/>
            <person name="de Jong P."/>
            <person name="Grimwood J."/>
            <person name="Chapman J.A."/>
            <person name="Shapiro H."/>
            <person name="Aerts A."/>
            <person name="Otillar R.P."/>
            <person name="Terry A.Y."/>
            <person name="Boore J.L."/>
            <person name="Grigoriev I.V."/>
            <person name="Lindberg D.R."/>
            <person name="Seaver E.C."/>
            <person name="Weisblat D.A."/>
            <person name="Putnam N.H."/>
            <person name="Rokhsar D.S."/>
        </authorList>
    </citation>
    <scope>NUCLEOTIDE SEQUENCE</scope>
    <source>
        <strain evidence="2 4">I ESC-2004</strain>
    </source>
</reference>
<evidence type="ECO:0008006" key="5">
    <source>
        <dbReference type="Google" id="ProtNLM"/>
    </source>
</evidence>
<feature type="transmembrane region" description="Helical" evidence="1">
    <location>
        <begin position="162"/>
        <end position="183"/>
    </location>
</feature>
<gene>
    <name evidence="2" type="ORF">CAPTEDRAFT_213427</name>
</gene>
<reference evidence="3" key="3">
    <citation type="submission" date="2015-06" db="UniProtKB">
        <authorList>
            <consortium name="EnsemblMetazoa"/>
        </authorList>
    </citation>
    <scope>IDENTIFICATION</scope>
</reference>
<organism evidence="2">
    <name type="scientific">Capitella teleta</name>
    <name type="common">Polychaete worm</name>
    <dbReference type="NCBI Taxonomy" id="283909"/>
    <lineage>
        <taxon>Eukaryota</taxon>
        <taxon>Metazoa</taxon>
        <taxon>Spiralia</taxon>
        <taxon>Lophotrochozoa</taxon>
        <taxon>Annelida</taxon>
        <taxon>Polychaeta</taxon>
        <taxon>Sedentaria</taxon>
        <taxon>Scolecida</taxon>
        <taxon>Capitellidae</taxon>
        <taxon>Capitella</taxon>
    </lineage>
</organism>
<sequence length="234" mass="26644">MHVIGGDVGGSWIAHEAFLTGSVFVSLSILIYIFYFTLKTPLRNRPIGERLVVYLALSMTLLSAYLMNLTMATCRIAQNVKRRYFFYQNCWKNYTLAALMVYFEVPVCYAAMVRTKGTISLSDMVLVFVANAGCYGAIYYRIRKATSKITSHNCKYHKAAKLMMFFVATFLFQYWPFVVGALWSLACPLALELYIITSVVTNLGGVYNGLQWFTMVYNGLQWFTMVYNGVAYTP</sequence>
<dbReference type="EnsemblMetazoa" id="CapteT213427">
    <property type="protein sequence ID" value="CapteP213427"/>
    <property type="gene ID" value="CapteG213427"/>
</dbReference>
<evidence type="ECO:0000313" key="4">
    <source>
        <dbReference type="Proteomes" id="UP000014760"/>
    </source>
</evidence>
<feature type="transmembrane region" description="Helical" evidence="1">
    <location>
        <begin position="189"/>
        <end position="210"/>
    </location>
</feature>
<feature type="transmembrane region" description="Helical" evidence="1">
    <location>
        <begin position="93"/>
        <end position="112"/>
    </location>
</feature>
<dbReference type="HOGENOM" id="CLU_1186013_0_0_1"/>